<dbReference type="InterPro" id="IPR037143">
    <property type="entry name" value="4-PPantetheinyl_Trfase_dom_sf"/>
</dbReference>
<dbReference type="EMBL" id="MFMT01000042">
    <property type="protein sequence ID" value="OGG87715.1"/>
    <property type="molecule type" value="Genomic_DNA"/>
</dbReference>
<comment type="similarity">
    <text evidence="1">Belongs to the P-Pant transferase superfamily. Gsp/Sfp/HetI/AcpT family.</text>
</comment>
<dbReference type="GO" id="GO:0000287">
    <property type="term" value="F:magnesium ion binding"/>
    <property type="evidence" value="ECO:0007669"/>
    <property type="project" value="InterPro"/>
</dbReference>
<dbReference type="InterPro" id="IPR055066">
    <property type="entry name" value="AASDHPPT_N"/>
</dbReference>
<evidence type="ECO:0000313" key="6">
    <source>
        <dbReference type="Proteomes" id="UP000179230"/>
    </source>
</evidence>
<dbReference type="Pfam" id="PF22624">
    <property type="entry name" value="AASDHPPT_N"/>
    <property type="match status" value="1"/>
</dbReference>
<evidence type="ECO:0000313" key="5">
    <source>
        <dbReference type="EMBL" id="OGG87715.1"/>
    </source>
</evidence>
<keyword evidence="2" id="KW-0808">Transferase</keyword>
<evidence type="ECO:0000259" key="3">
    <source>
        <dbReference type="Pfam" id="PF01648"/>
    </source>
</evidence>
<dbReference type="PANTHER" id="PTHR12215">
    <property type="entry name" value="PHOSPHOPANTETHEINE TRANSFERASE"/>
    <property type="match status" value="1"/>
</dbReference>
<dbReference type="AlphaFoldDB" id="A0A1F6FPD7"/>
<dbReference type="InterPro" id="IPR050559">
    <property type="entry name" value="P-Pant_transferase_sf"/>
</dbReference>
<dbReference type="GO" id="GO:0019878">
    <property type="term" value="P:lysine biosynthetic process via aminoadipic acid"/>
    <property type="evidence" value="ECO:0007669"/>
    <property type="project" value="TreeGrafter"/>
</dbReference>
<proteinExistence type="inferred from homology"/>
<dbReference type="Proteomes" id="UP000179230">
    <property type="component" value="Unassembled WGS sequence"/>
</dbReference>
<dbReference type="InterPro" id="IPR008278">
    <property type="entry name" value="4-PPantetheinyl_Trfase_dom"/>
</dbReference>
<evidence type="ECO:0000256" key="1">
    <source>
        <dbReference type="ARBA" id="ARBA00010990"/>
    </source>
</evidence>
<name>A0A1F6FPD7_9BACT</name>
<evidence type="ECO:0000259" key="4">
    <source>
        <dbReference type="Pfam" id="PF22624"/>
    </source>
</evidence>
<feature type="domain" description="4'-phosphopantetheinyl transferase" evidence="3">
    <location>
        <begin position="102"/>
        <end position="195"/>
    </location>
</feature>
<dbReference type="Gene3D" id="3.90.470.20">
    <property type="entry name" value="4'-phosphopantetheinyl transferase domain"/>
    <property type="match status" value="2"/>
</dbReference>
<dbReference type="PANTHER" id="PTHR12215:SF10">
    <property type="entry name" value="L-AMINOADIPATE-SEMIALDEHYDE DEHYDROGENASE-PHOSPHOPANTETHEINYL TRANSFERASE"/>
    <property type="match status" value="1"/>
</dbReference>
<dbReference type="Pfam" id="PF01648">
    <property type="entry name" value="ACPS"/>
    <property type="match status" value="1"/>
</dbReference>
<accession>A0A1F6FPD7</accession>
<sequence length="217" mass="25494">MYIDFNQISRDIRNLPDVLSVDEKQRVSQYRRDKQKFQYLISRTILRLLLASYLEVSPKSILFSYSKRGKPEVLIDGHKKIFFNIAHTRDLTIFAFSEKYDLGVDVEYICKTKNYDQIAKQFFSKNEQRLLFSLQEEKRVDLFFEMWVVKEAYLKGTGSGIVDLNKIEVVYKKSSILLYDNITGKHISDWSFFIISPVKHFTACVALKCNEKLVPCT</sequence>
<dbReference type="SUPFAM" id="SSF56214">
    <property type="entry name" value="4'-phosphopantetheinyl transferase"/>
    <property type="match status" value="2"/>
</dbReference>
<organism evidence="5 6">
    <name type="scientific">Candidatus Kaiserbacteria bacterium RIFOXYD1_FULL_42_15</name>
    <dbReference type="NCBI Taxonomy" id="1798532"/>
    <lineage>
        <taxon>Bacteria</taxon>
        <taxon>Candidatus Kaiseribacteriota</taxon>
    </lineage>
</organism>
<comment type="caution">
    <text evidence="5">The sequence shown here is derived from an EMBL/GenBank/DDBJ whole genome shotgun (WGS) entry which is preliminary data.</text>
</comment>
<gene>
    <name evidence="5" type="ORF">A2592_03250</name>
</gene>
<dbReference type="GO" id="GO:0005829">
    <property type="term" value="C:cytosol"/>
    <property type="evidence" value="ECO:0007669"/>
    <property type="project" value="TreeGrafter"/>
</dbReference>
<reference evidence="5 6" key="1">
    <citation type="journal article" date="2016" name="Nat. Commun.">
        <title>Thousands of microbial genomes shed light on interconnected biogeochemical processes in an aquifer system.</title>
        <authorList>
            <person name="Anantharaman K."/>
            <person name="Brown C.T."/>
            <person name="Hug L.A."/>
            <person name="Sharon I."/>
            <person name="Castelle C.J."/>
            <person name="Probst A.J."/>
            <person name="Thomas B.C."/>
            <person name="Singh A."/>
            <person name="Wilkins M.J."/>
            <person name="Karaoz U."/>
            <person name="Brodie E.L."/>
            <person name="Williams K.H."/>
            <person name="Hubbard S.S."/>
            <person name="Banfield J.F."/>
        </authorList>
    </citation>
    <scope>NUCLEOTIDE SEQUENCE [LARGE SCALE GENOMIC DNA]</scope>
</reference>
<protein>
    <submittedName>
        <fullName evidence="5">Uncharacterized protein</fullName>
    </submittedName>
</protein>
<feature type="domain" description="4'-phosphopantetheinyl transferase N-terminal" evidence="4">
    <location>
        <begin position="14"/>
        <end position="95"/>
    </location>
</feature>
<dbReference type="GO" id="GO:0008897">
    <property type="term" value="F:holo-[acyl-carrier-protein] synthase activity"/>
    <property type="evidence" value="ECO:0007669"/>
    <property type="project" value="InterPro"/>
</dbReference>
<evidence type="ECO:0000256" key="2">
    <source>
        <dbReference type="ARBA" id="ARBA00022679"/>
    </source>
</evidence>